<keyword evidence="4" id="KW-0804">Transcription</keyword>
<evidence type="ECO:0000313" key="6">
    <source>
        <dbReference type="EMBL" id="XBO70095.1"/>
    </source>
</evidence>
<gene>
    <name evidence="6" type="ORF">NFG58_15925</name>
</gene>
<dbReference type="Pfam" id="PF03466">
    <property type="entry name" value="LysR_substrate"/>
    <property type="match status" value="1"/>
</dbReference>
<dbReference type="PROSITE" id="PS50931">
    <property type="entry name" value="HTH_LYSR"/>
    <property type="match status" value="1"/>
</dbReference>
<dbReference type="SUPFAM" id="SSF46785">
    <property type="entry name" value="Winged helix' DNA-binding domain"/>
    <property type="match status" value="1"/>
</dbReference>
<evidence type="ECO:0000256" key="2">
    <source>
        <dbReference type="ARBA" id="ARBA00023015"/>
    </source>
</evidence>
<evidence type="ECO:0000256" key="4">
    <source>
        <dbReference type="ARBA" id="ARBA00023163"/>
    </source>
</evidence>
<feature type="domain" description="HTH lysR-type" evidence="5">
    <location>
        <begin position="2"/>
        <end position="59"/>
    </location>
</feature>
<dbReference type="EMBL" id="CP098827">
    <property type="protein sequence ID" value="XBO70095.1"/>
    <property type="molecule type" value="Genomic_DNA"/>
</dbReference>
<protein>
    <submittedName>
        <fullName evidence="6">LysR family transcriptional regulator</fullName>
    </submittedName>
</protein>
<evidence type="ECO:0000259" key="5">
    <source>
        <dbReference type="PROSITE" id="PS50931"/>
    </source>
</evidence>
<dbReference type="SUPFAM" id="SSF53850">
    <property type="entry name" value="Periplasmic binding protein-like II"/>
    <property type="match status" value="1"/>
</dbReference>
<dbReference type="Gene3D" id="3.40.190.290">
    <property type="match status" value="1"/>
</dbReference>
<dbReference type="InterPro" id="IPR036390">
    <property type="entry name" value="WH_DNA-bd_sf"/>
</dbReference>
<sequence length="311" mass="34705">MPDLDELLAFNRVMETGSLTQSAIQLGLAKSTLSRRISQLESRLGQPLLKRQANQLLPTEAGQRYYVISREILELAEQGQRTLDSLREDVSGELHVEAHRTLTRSWLGGVMETFLERHPAIRLTLSTGETAPRDPDFQGICVWLGETDEGNLRQERLGALERGIYAHPDYLAKHGTPEAPDALGHHAWIDLMGDSQGGITLSHRHGGTVHFQPPASRFRVDQSMLHIDAIARGRGLGILPVWTTEARERHHPGELVRCLEDWSLAPLPVTLLYGFGHQPRKVSALLDHLRDAVPDAWRALETTALPRRQAG</sequence>
<comment type="similarity">
    <text evidence="1">Belongs to the LysR transcriptional regulatory family.</text>
</comment>
<dbReference type="RefSeq" id="WP_124803206.1">
    <property type="nucleotide sequence ID" value="NZ_CP098827.1"/>
</dbReference>
<accession>A0AAU7KF34</accession>
<evidence type="ECO:0000256" key="3">
    <source>
        <dbReference type="ARBA" id="ARBA00023125"/>
    </source>
</evidence>
<organism evidence="6">
    <name type="scientific">Halomonas sp. RT37</name>
    <dbReference type="NCBI Taxonomy" id="2950872"/>
    <lineage>
        <taxon>Bacteria</taxon>
        <taxon>Pseudomonadati</taxon>
        <taxon>Pseudomonadota</taxon>
        <taxon>Gammaproteobacteria</taxon>
        <taxon>Oceanospirillales</taxon>
        <taxon>Halomonadaceae</taxon>
        <taxon>Halomonas</taxon>
    </lineage>
</organism>
<dbReference type="InterPro" id="IPR005119">
    <property type="entry name" value="LysR_subst-bd"/>
</dbReference>
<dbReference type="InterPro" id="IPR036388">
    <property type="entry name" value="WH-like_DNA-bd_sf"/>
</dbReference>
<dbReference type="PANTHER" id="PTHR30537">
    <property type="entry name" value="HTH-TYPE TRANSCRIPTIONAL REGULATOR"/>
    <property type="match status" value="1"/>
</dbReference>
<dbReference type="InterPro" id="IPR058163">
    <property type="entry name" value="LysR-type_TF_proteobact-type"/>
</dbReference>
<dbReference type="Pfam" id="PF00126">
    <property type="entry name" value="HTH_1"/>
    <property type="match status" value="1"/>
</dbReference>
<proteinExistence type="inferred from homology"/>
<name>A0AAU7KF34_9GAMM</name>
<dbReference type="GO" id="GO:0043565">
    <property type="term" value="F:sequence-specific DNA binding"/>
    <property type="evidence" value="ECO:0007669"/>
    <property type="project" value="TreeGrafter"/>
</dbReference>
<keyword evidence="3" id="KW-0238">DNA-binding</keyword>
<dbReference type="PANTHER" id="PTHR30537:SF66">
    <property type="entry name" value="IRON-REGULATED VIRULENCE REGULATORY PROTEIN IRGB"/>
    <property type="match status" value="1"/>
</dbReference>
<dbReference type="GO" id="GO:0006351">
    <property type="term" value="P:DNA-templated transcription"/>
    <property type="evidence" value="ECO:0007669"/>
    <property type="project" value="TreeGrafter"/>
</dbReference>
<dbReference type="FunFam" id="1.10.10.10:FF:000001">
    <property type="entry name" value="LysR family transcriptional regulator"/>
    <property type="match status" value="1"/>
</dbReference>
<reference evidence="6" key="1">
    <citation type="submission" date="2022-06" db="EMBL/GenBank/DDBJ databases">
        <title>A novel DMS-producing enzyme.</title>
        <authorList>
            <person name="Zhang Y."/>
        </authorList>
    </citation>
    <scope>NUCLEOTIDE SEQUENCE</scope>
    <source>
        <strain evidence="6">RT37</strain>
    </source>
</reference>
<dbReference type="AlphaFoldDB" id="A0AAU7KF34"/>
<dbReference type="InterPro" id="IPR000847">
    <property type="entry name" value="LysR_HTH_N"/>
</dbReference>
<evidence type="ECO:0000256" key="1">
    <source>
        <dbReference type="ARBA" id="ARBA00009437"/>
    </source>
</evidence>
<keyword evidence="2" id="KW-0805">Transcription regulation</keyword>
<dbReference type="GO" id="GO:0003700">
    <property type="term" value="F:DNA-binding transcription factor activity"/>
    <property type="evidence" value="ECO:0007669"/>
    <property type="project" value="InterPro"/>
</dbReference>
<dbReference type="Gene3D" id="1.10.10.10">
    <property type="entry name" value="Winged helix-like DNA-binding domain superfamily/Winged helix DNA-binding domain"/>
    <property type="match status" value="1"/>
</dbReference>